<reference evidence="3 4" key="1">
    <citation type="journal article" date="2018" name="Arch. Microbiol.">
        <title>New insights into the metabolic potential of the phototrophic purple bacterium Rhodopila globiformis DSM 161(T) from its draft genome sequence and evidence for a vanadium-dependent nitrogenase.</title>
        <authorList>
            <person name="Imhoff J.F."/>
            <person name="Rahn T."/>
            <person name="Kunzel S."/>
            <person name="Neulinger S.C."/>
        </authorList>
    </citation>
    <scope>NUCLEOTIDE SEQUENCE [LARGE SCALE GENOMIC DNA]</scope>
    <source>
        <strain evidence="3 4">DSM 16996</strain>
    </source>
</reference>
<accession>A0A2S6MVM9</accession>
<feature type="transmembrane region" description="Helical" evidence="2">
    <location>
        <begin position="156"/>
        <end position="181"/>
    </location>
</feature>
<protein>
    <submittedName>
        <fullName evidence="3">Uncharacterized protein</fullName>
    </submittedName>
</protein>
<keyword evidence="2" id="KW-1133">Transmembrane helix</keyword>
<gene>
    <name evidence="3" type="ORF">CCR94_22595</name>
</gene>
<comment type="caution">
    <text evidence="3">The sequence shown here is derived from an EMBL/GenBank/DDBJ whole genome shotgun (WGS) entry which is preliminary data.</text>
</comment>
<evidence type="ECO:0000313" key="4">
    <source>
        <dbReference type="Proteomes" id="UP000239089"/>
    </source>
</evidence>
<dbReference type="EMBL" id="NHSJ01000134">
    <property type="protein sequence ID" value="PPQ26423.1"/>
    <property type="molecule type" value="Genomic_DNA"/>
</dbReference>
<evidence type="ECO:0000313" key="3">
    <source>
        <dbReference type="EMBL" id="PPQ26423.1"/>
    </source>
</evidence>
<keyword evidence="2" id="KW-0812">Transmembrane</keyword>
<organism evidence="3 4">
    <name type="scientific">Rhodoblastus sphagnicola</name>
    <dbReference type="NCBI Taxonomy" id="333368"/>
    <lineage>
        <taxon>Bacteria</taxon>
        <taxon>Pseudomonadati</taxon>
        <taxon>Pseudomonadota</taxon>
        <taxon>Alphaproteobacteria</taxon>
        <taxon>Hyphomicrobiales</taxon>
        <taxon>Rhodoblastaceae</taxon>
        <taxon>Rhodoblastus</taxon>
    </lineage>
</organism>
<name>A0A2S6MVM9_9HYPH</name>
<proteinExistence type="predicted"/>
<dbReference type="AlphaFoldDB" id="A0A2S6MVM9"/>
<feature type="transmembrane region" description="Helical" evidence="2">
    <location>
        <begin position="83"/>
        <end position="102"/>
    </location>
</feature>
<dbReference type="Proteomes" id="UP000239089">
    <property type="component" value="Unassembled WGS sequence"/>
</dbReference>
<feature type="region of interest" description="Disordered" evidence="1">
    <location>
        <begin position="1"/>
        <end position="41"/>
    </location>
</feature>
<feature type="transmembrane region" description="Helical" evidence="2">
    <location>
        <begin position="122"/>
        <end position="144"/>
    </location>
</feature>
<keyword evidence="2" id="KW-0472">Membrane</keyword>
<keyword evidence="4" id="KW-1185">Reference proteome</keyword>
<evidence type="ECO:0000256" key="1">
    <source>
        <dbReference type="SAM" id="MobiDB-lite"/>
    </source>
</evidence>
<sequence>MARGGRGFSTNAGQCGAMTAAFGRRNRPATPRRANPAPKPDLVLTPEQRAYLFGGIEREIASDRVSAGASPKNTPEPRPIRRAGLIACAAMTAVMAALSSIGAHNAALAGLPTAIAPMSQDFLALIGSAAGPFALAWSIVVNFTNFSANLWVTRHLAAALELASPLAFAGLGALFGLGLAWLSAVLGLGESDIGLAMEAVAGAGVAALYRLLSGPAKPLAGPAKP</sequence>
<evidence type="ECO:0000256" key="2">
    <source>
        <dbReference type="SAM" id="Phobius"/>
    </source>
</evidence>